<dbReference type="STRING" id="564608.C1MHS8"/>
<dbReference type="SMART" id="SM00320">
    <property type="entry name" value="WD40"/>
    <property type="match status" value="4"/>
</dbReference>
<keyword evidence="2 4" id="KW-0853">WD repeat</keyword>
<reference evidence="6 7" key="1">
    <citation type="journal article" date="2009" name="Science">
        <title>Green evolution and dynamic adaptations revealed by genomes of the marine picoeukaryotes Micromonas.</title>
        <authorList>
            <person name="Worden A.Z."/>
            <person name="Lee J.H."/>
            <person name="Mock T."/>
            <person name="Rouze P."/>
            <person name="Simmons M.P."/>
            <person name="Aerts A.L."/>
            <person name="Allen A.E."/>
            <person name="Cuvelier M.L."/>
            <person name="Derelle E."/>
            <person name="Everett M.V."/>
            <person name="Foulon E."/>
            <person name="Grimwood J."/>
            <person name="Gundlach H."/>
            <person name="Henrissat B."/>
            <person name="Napoli C."/>
            <person name="McDonald S.M."/>
            <person name="Parker M.S."/>
            <person name="Rombauts S."/>
            <person name="Salamov A."/>
            <person name="Von Dassow P."/>
            <person name="Badger J.H."/>
            <person name="Coutinho P.M."/>
            <person name="Demir E."/>
            <person name="Dubchak I."/>
            <person name="Gentemann C."/>
            <person name="Eikrem W."/>
            <person name="Gready J.E."/>
            <person name="John U."/>
            <person name="Lanier W."/>
            <person name="Lindquist E.A."/>
            <person name="Lucas S."/>
            <person name="Mayer K.F."/>
            <person name="Moreau H."/>
            <person name="Not F."/>
            <person name="Otillar R."/>
            <person name="Panaud O."/>
            <person name="Pangilinan J."/>
            <person name="Paulsen I."/>
            <person name="Piegu B."/>
            <person name="Poliakov A."/>
            <person name="Robbens S."/>
            <person name="Schmutz J."/>
            <person name="Toulza E."/>
            <person name="Wyss T."/>
            <person name="Zelensky A."/>
            <person name="Zhou K."/>
            <person name="Armbrust E.V."/>
            <person name="Bhattacharya D."/>
            <person name="Goodenough U.W."/>
            <person name="Van de Peer Y."/>
            <person name="Grigoriev I.V."/>
        </authorList>
    </citation>
    <scope>NUCLEOTIDE SEQUENCE [LARGE SCALE GENOMIC DNA]</scope>
    <source>
        <strain evidence="6 7">CCMP1545</strain>
    </source>
</reference>
<sequence>MALVVAGSYERFVFGYRVDGLPSSSSSSSSARESGAAAAAVNHAFTLDAHLTQCKSVAARGGFIASGGADDLVRVYHHNPDGALADLGTLAGHEGTVQCMELHGPSSSTEPTRLVTGGQDGTIIVWSVNAWDALKTLKAHRGGVQNVSVHKSGAVALSSGADGCVAMWDMKRGRVAHKTKLKVKPELLSFTPSGTKYYACAQSRTTITSAETGAVCGVFDAPSRVMCATMAGSDALAVLGLEGGDVVGYDTRAPPTKHALRITKAHPTRVKGVVVPYDDHDAGVAMGGPAGGATSLVTASSEGVVRLWDLRVAGKGGGAASARDIDEPVAEAEGGGRFTCLAVMPCALPRAVADVLSAERDARASDPAERAARRGEEKQRKLEKARAKAAMRPARPPPVKAKRPSAAGETADGGDDDEREGFEVVPEGGGGGGDGGGAPRVEPRREPKKPKKRERAEGERFGGDELLVTRKPSHKVKKSGGGDGKSYEETATAARRKGSGVKKKEASRGFGKPSSARR</sequence>
<evidence type="ECO:0000313" key="7">
    <source>
        <dbReference type="Proteomes" id="UP000001876"/>
    </source>
</evidence>
<feature type="compositionally biased region" description="Basic and acidic residues" evidence="5">
    <location>
        <begin position="360"/>
        <end position="386"/>
    </location>
</feature>
<gene>
    <name evidence="6" type="ORF">MICPUCDRAFT_50307</name>
</gene>
<accession>C1MHS8</accession>
<evidence type="ECO:0000313" key="6">
    <source>
        <dbReference type="EMBL" id="EEH60259.1"/>
    </source>
</evidence>
<dbReference type="GeneID" id="9680211"/>
<dbReference type="InterPro" id="IPR001680">
    <property type="entry name" value="WD40_rpt"/>
</dbReference>
<protein>
    <submittedName>
        <fullName evidence="6">Predicted protein</fullName>
    </submittedName>
</protein>
<dbReference type="InterPro" id="IPR015943">
    <property type="entry name" value="WD40/YVTN_repeat-like_dom_sf"/>
</dbReference>
<dbReference type="OrthoDB" id="308449at2759"/>
<feature type="repeat" description="WD" evidence="4">
    <location>
        <begin position="90"/>
        <end position="136"/>
    </location>
</feature>
<feature type="compositionally biased region" description="Basic and acidic residues" evidence="5">
    <location>
        <begin position="454"/>
        <end position="463"/>
    </location>
</feature>
<dbReference type="RefSeq" id="XP_003055007.1">
    <property type="nucleotide sequence ID" value="XM_003054961.1"/>
</dbReference>
<dbReference type="Pfam" id="PF00400">
    <property type="entry name" value="WD40"/>
    <property type="match status" value="2"/>
</dbReference>
<proteinExistence type="predicted"/>
<evidence type="ECO:0000256" key="2">
    <source>
        <dbReference type="ARBA" id="ARBA00022574"/>
    </source>
</evidence>
<evidence type="ECO:0000256" key="5">
    <source>
        <dbReference type="SAM" id="MobiDB-lite"/>
    </source>
</evidence>
<dbReference type="SUPFAM" id="SSF50978">
    <property type="entry name" value="WD40 repeat-like"/>
    <property type="match status" value="1"/>
</dbReference>
<dbReference type="Gene3D" id="2.130.10.10">
    <property type="entry name" value="YVTN repeat-like/Quinoprotein amine dehydrogenase"/>
    <property type="match status" value="2"/>
</dbReference>
<dbReference type="eggNOG" id="KOG0294">
    <property type="taxonomic scope" value="Eukaryota"/>
</dbReference>
<keyword evidence="1" id="KW-0690">Ribosome biogenesis</keyword>
<keyword evidence="3" id="KW-0677">Repeat</keyword>
<dbReference type="PROSITE" id="PS50082">
    <property type="entry name" value="WD_REPEATS_2"/>
    <property type="match status" value="2"/>
</dbReference>
<dbReference type="PROSITE" id="PS50294">
    <property type="entry name" value="WD_REPEATS_REGION"/>
    <property type="match status" value="1"/>
</dbReference>
<evidence type="ECO:0000256" key="3">
    <source>
        <dbReference type="ARBA" id="ARBA00022737"/>
    </source>
</evidence>
<feature type="compositionally biased region" description="Gly residues" evidence="5">
    <location>
        <begin position="427"/>
        <end position="438"/>
    </location>
</feature>
<evidence type="ECO:0000256" key="4">
    <source>
        <dbReference type="PROSITE-ProRule" id="PRU00221"/>
    </source>
</evidence>
<dbReference type="PROSITE" id="PS00678">
    <property type="entry name" value="WD_REPEATS_1"/>
    <property type="match status" value="1"/>
</dbReference>
<dbReference type="InterPro" id="IPR020472">
    <property type="entry name" value="WD40_PAC1"/>
</dbReference>
<dbReference type="InterPro" id="IPR036322">
    <property type="entry name" value="WD40_repeat_dom_sf"/>
</dbReference>
<organism evidence="7">
    <name type="scientific">Micromonas pusilla (strain CCMP1545)</name>
    <name type="common">Picoplanktonic green alga</name>
    <dbReference type="NCBI Taxonomy" id="564608"/>
    <lineage>
        <taxon>Eukaryota</taxon>
        <taxon>Viridiplantae</taxon>
        <taxon>Chlorophyta</taxon>
        <taxon>Mamiellophyceae</taxon>
        <taxon>Mamiellales</taxon>
        <taxon>Mamiellaceae</taxon>
        <taxon>Micromonas</taxon>
    </lineage>
</organism>
<dbReference type="InterPro" id="IPR051959">
    <property type="entry name" value="PAK1-Kinase_Regulator"/>
</dbReference>
<dbReference type="PRINTS" id="PR00320">
    <property type="entry name" value="GPROTEINBRPT"/>
</dbReference>
<feature type="repeat" description="WD" evidence="4">
    <location>
        <begin position="137"/>
        <end position="178"/>
    </location>
</feature>
<dbReference type="PANTHER" id="PTHR44675:SF1">
    <property type="entry name" value="P21-ACTIVATED PROTEIN KINASE-INTERACTING PROTEIN 1"/>
    <property type="match status" value="1"/>
</dbReference>
<dbReference type="GO" id="GO:0042254">
    <property type="term" value="P:ribosome biogenesis"/>
    <property type="evidence" value="ECO:0007669"/>
    <property type="project" value="UniProtKB-KW"/>
</dbReference>
<keyword evidence="7" id="KW-1185">Reference proteome</keyword>
<name>C1MHS8_MICPC</name>
<dbReference type="KEGG" id="mpp:MICPUCDRAFT_50307"/>
<evidence type="ECO:0000256" key="1">
    <source>
        <dbReference type="ARBA" id="ARBA00022517"/>
    </source>
</evidence>
<feature type="region of interest" description="Disordered" evidence="5">
    <location>
        <begin position="360"/>
        <end position="518"/>
    </location>
</feature>
<dbReference type="PANTHER" id="PTHR44675">
    <property type="entry name" value="PAK1 INTERACTING PROTEIN 1"/>
    <property type="match status" value="1"/>
</dbReference>
<dbReference type="Proteomes" id="UP000001876">
    <property type="component" value="Unassembled WGS sequence"/>
</dbReference>
<dbReference type="OMA" id="WDIKSAH"/>
<dbReference type="EMBL" id="GG663735">
    <property type="protein sequence ID" value="EEH60259.1"/>
    <property type="molecule type" value="Genomic_DNA"/>
</dbReference>
<dbReference type="AlphaFoldDB" id="C1MHS8"/>
<dbReference type="InterPro" id="IPR019775">
    <property type="entry name" value="WD40_repeat_CS"/>
</dbReference>